<dbReference type="GO" id="GO:0046872">
    <property type="term" value="F:metal ion binding"/>
    <property type="evidence" value="ECO:0007669"/>
    <property type="project" value="UniProtKB-KW"/>
</dbReference>
<keyword evidence="6 10" id="KW-0479">Metal-binding</keyword>
<comment type="function">
    <text evidence="10">Involved in the biosynthesis of isopentenyl diphosphate (IPP) and dimethylallyl diphosphate (DMAPP), two major building blocks of isoprenoid compounds. Catalyzes the conversion of 4-diphosphocytidyl-2-C-methyl-D-erythritol 2-phosphate (CDP-ME2P) to 2-C-methyl-D-erythritol 2,4-cyclodiphosphate (ME-CPP) with a corresponding release of cytidine 5-monophosphate (CMP).</text>
</comment>
<comment type="subunit">
    <text evidence="10">Homotrimer.</text>
</comment>
<evidence type="ECO:0000256" key="5">
    <source>
        <dbReference type="ARBA" id="ARBA00022695"/>
    </source>
</evidence>
<feature type="domain" description="2-C-methyl-D-erythritol 2,4-cyclodiphosphate synthase" evidence="12">
    <location>
        <begin position="231"/>
        <end position="384"/>
    </location>
</feature>
<dbReference type="HOGENOM" id="CLU_042800_2_5_0"/>
<feature type="site" description="Transition state stabilizer" evidence="10">
    <location>
        <position position="265"/>
    </location>
</feature>
<dbReference type="GO" id="GO:0016114">
    <property type="term" value="P:terpenoid biosynthetic process"/>
    <property type="evidence" value="ECO:0007669"/>
    <property type="project" value="InterPro"/>
</dbReference>
<feature type="binding site" evidence="10">
    <location>
        <position position="273"/>
    </location>
    <ligand>
        <name>a divalent metal cation</name>
        <dbReference type="ChEBI" id="CHEBI:60240"/>
    </ligand>
</feature>
<dbReference type="InterPro" id="IPR003526">
    <property type="entry name" value="MECDP_synthase"/>
</dbReference>
<feature type="site" description="Transition state stabilizer" evidence="10">
    <location>
        <position position="363"/>
    </location>
</feature>
<dbReference type="InterPro" id="IPR034683">
    <property type="entry name" value="IspD/TarI"/>
</dbReference>
<evidence type="ECO:0000313" key="13">
    <source>
        <dbReference type="EMBL" id="EHM09947.1"/>
    </source>
</evidence>
<feature type="binding site" evidence="10">
    <location>
        <begin position="238"/>
        <end position="240"/>
    </location>
    <ligand>
        <name>4-CDP-2-C-methyl-D-erythritol 2-phosphate</name>
        <dbReference type="ChEBI" id="CHEBI:57919"/>
    </ligand>
</feature>
<dbReference type="InterPro" id="IPR036571">
    <property type="entry name" value="MECDP_synthase_sf"/>
</dbReference>
<sequence length="389" mass="41518">MSIRRSSWSFVCVAAGTGSRLGGTRKQFRSLGGLPLWAWSCRTAKVLWDMGAMGEVILVLPSDMEDHSSIRCAFGELLGPMPLVTVPGGIDRHASVLAGVGAASGDMVMVHDAARPFLSEDLCLRLMEVAEETGAAIPVVRCNDSVRYVKDGVIKGTLDRSSLLLTQTPQAFDRERLISALLRGGGFKDEAEAWLDAGWDIGWVEGDRKLFKVTEDWDWKVAVAMTGGLGFRCGHGYDVHPLVPGRPLVLGGVTIEGAPMGLLGHSDGDVVCHAIADAILGAAGEPDIGTLFPASDEAYRGAYSLDLLRQVYARVVELGFTVEWVDVTIMAQVPRLSSWISPIKSEISSAFGGLNLINVKVKSGEHVGSVGRGECVICHSVATLRCSGL</sequence>
<comment type="pathway">
    <text evidence="2 10">Isoprenoid biosynthesis; isopentenyl diphosphate biosynthesis via DXP pathway; isopentenyl diphosphate from 1-deoxy-D-xylulose 5-phosphate: step 4/6.</text>
</comment>
<dbReference type="OrthoDB" id="9806837at2"/>
<keyword evidence="8 10" id="KW-0456">Lyase</keyword>
<keyword evidence="14" id="KW-1185">Reference proteome</keyword>
<dbReference type="InterPro" id="IPR020555">
    <property type="entry name" value="MECDP_synthase_CS"/>
</dbReference>
<feature type="binding site" evidence="10">
    <location>
        <begin position="287"/>
        <end position="289"/>
    </location>
    <ligand>
        <name>4-CDP-2-C-methyl-D-erythritol 2-phosphate</name>
        <dbReference type="ChEBI" id="CHEBI:57919"/>
    </ligand>
</feature>
<evidence type="ECO:0000256" key="3">
    <source>
        <dbReference type="ARBA" id="ARBA00012579"/>
    </source>
</evidence>
<keyword evidence="7 10" id="KW-0414">Isoprene biosynthesis</keyword>
<evidence type="ECO:0000256" key="10">
    <source>
        <dbReference type="HAMAP-Rule" id="MF_00107"/>
    </source>
</evidence>
<evidence type="ECO:0000256" key="8">
    <source>
        <dbReference type="ARBA" id="ARBA00023239"/>
    </source>
</evidence>
<dbReference type="InterPro" id="IPR018294">
    <property type="entry name" value="ISPD_synthase_CS"/>
</dbReference>
<evidence type="ECO:0000259" key="12">
    <source>
        <dbReference type="Pfam" id="PF02542"/>
    </source>
</evidence>
<evidence type="ECO:0000256" key="11">
    <source>
        <dbReference type="RuleBase" id="RU004395"/>
    </source>
</evidence>
<keyword evidence="5" id="KW-0548">Nucleotidyltransferase</keyword>
<dbReference type="PROSITE" id="PS01350">
    <property type="entry name" value="ISPF"/>
    <property type="match status" value="1"/>
</dbReference>
<dbReference type="Gene3D" id="3.90.550.10">
    <property type="entry name" value="Spore Coat Polysaccharide Biosynthesis Protein SpsA, Chain A"/>
    <property type="match status" value="1"/>
</dbReference>
<evidence type="ECO:0000256" key="2">
    <source>
        <dbReference type="ARBA" id="ARBA00004709"/>
    </source>
</evidence>
<feature type="binding site" evidence="10">
    <location>
        <begin position="265"/>
        <end position="266"/>
    </location>
    <ligand>
        <name>4-CDP-2-C-methyl-D-erythritol 2-phosphate</name>
        <dbReference type="ChEBI" id="CHEBI:57919"/>
    </ligand>
</feature>
<comment type="caution">
    <text evidence="10">Lacks conserved residue(s) required for the propagation of feature annotation.</text>
</comment>
<organism evidence="13 14">
    <name type="scientific">Thermanaerovibrio velox DSM 12556</name>
    <dbReference type="NCBI Taxonomy" id="926567"/>
    <lineage>
        <taxon>Bacteria</taxon>
        <taxon>Thermotogati</taxon>
        <taxon>Synergistota</taxon>
        <taxon>Synergistia</taxon>
        <taxon>Synergistales</taxon>
        <taxon>Synergistaceae</taxon>
        <taxon>Thermanaerovibrio</taxon>
    </lineage>
</organism>
<evidence type="ECO:0000256" key="4">
    <source>
        <dbReference type="ARBA" id="ARBA00022679"/>
    </source>
</evidence>
<dbReference type="Proteomes" id="UP000005730">
    <property type="component" value="Chromosome"/>
</dbReference>
<dbReference type="EMBL" id="CM001377">
    <property type="protein sequence ID" value="EHM09947.1"/>
    <property type="molecule type" value="Genomic_DNA"/>
</dbReference>
<dbReference type="GO" id="GO:0008685">
    <property type="term" value="F:2-C-methyl-D-erythritol 2,4-cyclodiphosphate synthase activity"/>
    <property type="evidence" value="ECO:0007669"/>
    <property type="project" value="UniProtKB-UniRule"/>
</dbReference>
<evidence type="ECO:0000256" key="6">
    <source>
        <dbReference type="ARBA" id="ARBA00022723"/>
    </source>
</evidence>
<dbReference type="InterPro" id="IPR029044">
    <property type="entry name" value="Nucleotide-diphossugar_trans"/>
</dbReference>
<dbReference type="eggNOG" id="COG0245">
    <property type="taxonomic scope" value="Bacteria"/>
</dbReference>
<dbReference type="Pfam" id="PF01128">
    <property type="entry name" value="IspD"/>
    <property type="match status" value="1"/>
</dbReference>
<name>H0URK8_9BACT</name>
<reference evidence="13 14" key="1">
    <citation type="submission" date="2011-10" db="EMBL/GenBank/DDBJ databases">
        <title>The Noncontiguous Finished genome of Thermanaerovibrio velox DSM 12556.</title>
        <authorList>
            <consortium name="US DOE Joint Genome Institute (JGI-PGF)"/>
            <person name="Lucas S."/>
            <person name="Copeland A."/>
            <person name="Lapidus A."/>
            <person name="Glavina del Rio T."/>
            <person name="Dalin E."/>
            <person name="Tice H."/>
            <person name="Bruce D."/>
            <person name="Goodwin L."/>
            <person name="Pitluck S."/>
            <person name="Peters L."/>
            <person name="Mikhailova N."/>
            <person name="Teshima H."/>
            <person name="Kyrpides N."/>
            <person name="Mavromatis K."/>
            <person name="Ivanova N."/>
            <person name="Markowitz V."/>
            <person name="Cheng J.-F."/>
            <person name="Hugenholtz P."/>
            <person name="Woyke T."/>
            <person name="Wu D."/>
            <person name="Spring S."/>
            <person name="Brambilla E.-M."/>
            <person name="Klenk H.-P."/>
            <person name="Eisen J.A."/>
        </authorList>
    </citation>
    <scope>NUCLEOTIDE SEQUENCE [LARGE SCALE GENOMIC DNA]</scope>
    <source>
        <strain evidence="13 14">DSM 12556</strain>
    </source>
</reference>
<dbReference type="NCBIfam" id="TIGR00151">
    <property type="entry name" value="ispF"/>
    <property type="match status" value="1"/>
</dbReference>
<gene>
    <name evidence="10" type="primary">ispF</name>
    <name evidence="13" type="ORF">TheveDRAFT_0798</name>
</gene>
<dbReference type="AlphaFoldDB" id="H0URK8"/>
<feature type="binding site" evidence="10">
    <location>
        <position position="238"/>
    </location>
    <ligand>
        <name>a divalent metal cation</name>
        <dbReference type="ChEBI" id="CHEBI:60240"/>
    </ligand>
</feature>
<proteinExistence type="inferred from homology"/>
<dbReference type="SUPFAM" id="SSF69765">
    <property type="entry name" value="IpsF-like"/>
    <property type="match status" value="1"/>
</dbReference>
<dbReference type="STRING" id="926567.TheveDRAFT_0798"/>
<evidence type="ECO:0000256" key="7">
    <source>
        <dbReference type="ARBA" id="ARBA00023229"/>
    </source>
</evidence>
<protein>
    <recommendedName>
        <fullName evidence="3 10">2-C-methyl-D-erythritol 2,4-cyclodiphosphate synthase</fullName>
        <shortName evidence="10">MECDP-synthase</shortName>
        <shortName evidence="10">MECPP-synthase</shortName>
        <shortName evidence="10">MECPS</shortName>
        <ecNumber evidence="3 10">4.6.1.12</ecNumber>
    </recommendedName>
</protein>
<dbReference type="Gene3D" id="3.30.1330.50">
    <property type="entry name" value="2-C-methyl-D-erythritol 2,4-cyclodiphosphate synthase"/>
    <property type="match status" value="1"/>
</dbReference>
<dbReference type="GO" id="GO:0019288">
    <property type="term" value="P:isopentenyl diphosphate biosynthetic process, methylerythritol 4-phosphate pathway"/>
    <property type="evidence" value="ECO:0007669"/>
    <property type="project" value="UniProtKB-UniRule"/>
</dbReference>
<dbReference type="GO" id="GO:0070567">
    <property type="term" value="F:cytidylyltransferase activity"/>
    <property type="evidence" value="ECO:0007669"/>
    <property type="project" value="InterPro"/>
</dbReference>
<dbReference type="CDD" id="cd02516">
    <property type="entry name" value="CDP-ME_synthetase"/>
    <property type="match status" value="1"/>
</dbReference>
<evidence type="ECO:0000313" key="14">
    <source>
        <dbReference type="Proteomes" id="UP000005730"/>
    </source>
</evidence>
<evidence type="ECO:0000256" key="9">
    <source>
        <dbReference type="ARBA" id="ARBA00023268"/>
    </source>
</evidence>
<accession>H0URK8</accession>
<comment type="similarity">
    <text evidence="10 11">Belongs to the IspF family.</text>
</comment>
<dbReference type="PROSITE" id="PS01295">
    <property type="entry name" value="ISPD"/>
    <property type="match status" value="1"/>
</dbReference>
<dbReference type="CDD" id="cd00554">
    <property type="entry name" value="MECDP_synthase"/>
    <property type="match status" value="1"/>
</dbReference>
<comment type="cofactor">
    <cofactor evidence="10">
        <name>a divalent metal cation</name>
        <dbReference type="ChEBI" id="CHEBI:60240"/>
    </cofactor>
    <text evidence="10">Binds 1 divalent metal cation per subunit.</text>
</comment>
<dbReference type="HAMAP" id="MF_00107">
    <property type="entry name" value="IspF"/>
    <property type="match status" value="1"/>
</dbReference>
<feature type="binding site" evidence="10">
    <location>
        <position position="372"/>
    </location>
    <ligand>
        <name>4-CDP-2-C-methyl-D-erythritol 2-phosphate</name>
        <dbReference type="ChEBI" id="CHEBI:57919"/>
    </ligand>
</feature>
<comment type="catalytic activity">
    <reaction evidence="1 10 11">
        <text>4-CDP-2-C-methyl-D-erythritol 2-phosphate = 2-C-methyl-D-erythritol 2,4-cyclic diphosphate + CMP</text>
        <dbReference type="Rhea" id="RHEA:23864"/>
        <dbReference type="ChEBI" id="CHEBI:57919"/>
        <dbReference type="ChEBI" id="CHEBI:58483"/>
        <dbReference type="ChEBI" id="CHEBI:60377"/>
        <dbReference type="EC" id="4.6.1.12"/>
    </reaction>
</comment>
<dbReference type="Pfam" id="PF02542">
    <property type="entry name" value="YgbB"/>
    <property type="match status" value="1"/>
</dbReference>
<feature type="binding site" evidence="10">
    <location>
        <position position="240"/>
    </location>
    <ligand>
        <name>a divalent metal cation</name>
        <dbReference type="ChEBI" id="CHEBI:60240"/>
    </ligand>
</feature>
<dbReference type="eggNOG" id="COG1211">
    <property type="taxonomic scope" value="Bacteria"/>
</dbReference>
<evidence type="ECO:0000256" key="1">
    <source>
        <dbReference type="ARBA" id="ARBA00000200"/>
    </source>
</evidence>
<dbReference type="PANTHER" id="PTHR43181:SF1">
    <property type="entry name" value="2-C-METHYL-D-ERYTHRITOL 2,4-CYCLODIPHOSPHATE SYNTHASE, CHLOROPLASTIC"/>
    <property type="match status" value="1"/>
</dbReference>
<keyword evidence="4" id="KW-0808">Transferase</keyword>
<dbReference type="PANTHER" id="PTHR43181">
    <property type="entry name" value="2-C-METHYL-D-ERYTHRITOL 2,4-CYCLODIPHOSPHATE SYNTHASE, CHLOROPLASTIC"/>
    <property type="match status" value="1"/>
</dbReference>
<dbReference type="SUPFAM" id="SSF53448">
    <property type="entry name" value="Nucleotide-diphospho-sugar transferases"/>
    <property type="match status" value="1"/>
</dbReference>
<dbReference type="EC" id="4.6.1.12" evidence="3 10"/>
<keyword evidence="9" id="KW-0511">Multifunctional enzyme</keyword>
<dbReference type="UniPathway" id="UPA00056">
    <property type="reaction ID" value="UER00095"/>
</dbReference>